<dbReference type="Proteomes" id="UP000007266">
    <property type="component" value="Linkage group 3"/>
</dbReference>
<evidence type="ECO:0000313" key="3">
    <source>
        <dbReference type="Proteomes" id="UP000007266"/>
    </source>
</evidence>
<reference evidence="2 3" key="1">
    <citation type="journal article" date="2008" name="Nature">
        <title>The genome of the model beetle and pest Tribolium castaneum.</title>
        <authorList>
            <consortium name="Tribolium Genome Sequencing Consortium"/>
            <person name="Richards S."/>
            <person name="Gibbs R.A."/>
            <person name="Weinstock G.M."/>
            <person name="Brown S.J."/>
            <person name="Denell R."/>
            <person name="Beeman R.W."/>
            <person name="Gibbs R."/>
            <person name="Beeman R.W."/>
            <person name="Brown S.J."/>
            <person name="Bucher G."/>
            <person name="Friedrich M."/>
            <person name="Grimmelikhuijzen C.J."/>
            <person name="Klingler M."/>
            <person name="Lorenzen M."/>
            <person name="Richards S."/>
            <person name="Roth S."/>
            <person name="Schroder R."/>
            <person name="Tautz D."/>
            <person name="Zdobnov E.M."/>
            <person name="Muzny D."/>
            <person name="Gibbs R.A."/>
            <person name="Weinstock G.M."/>
            <person name="Attaway T."/>
            <person name="Bell S."/>
            <person name="Buhay C.J."/>
            <person name="Chandrabose M.N."/>
            <person name="Chavez D."/>
            <person name="Clerk-Blankenburg K.P."/>
            <person name="Cree A."/>
            <person name="Dao M."/>
            <person name="Davis C."/>
            <person name="Chacko J."/>
            <person name="Dinh H."/>
            <person name="Dugan-Rocha S."/>
            <person name="Fowler G."/>
            <person name="Garner T.T."/>
            <person name="Garnes J."/>
            <person name="Gnirke A."/>
            <person name="Hawes A."/>
            <person name="Hernandez J."/>
            <person name="Hines S."/>
            <person name="Holder M."/>
            <person name="Hume J."/>
            <person name="Jhangiani S.N."/>
            <person name="Joshi V."/>
            <person name="Khan Z.M."/>
            <person name="Jackson L."/>
            <person name="Kovar C."/>
            <person name="Kowis A."/>
            <person name="Lee S."/>
            <person name="Lewis L.R."/>
            <person name="Margolis J."/>
            <person name="Morgan M."/>
            <person name="Nazareth L.V."/>
            <person name="Nguyen N."/>
            <person name="Okwuonu G."/>
            <person name="Parker D."/>
            <person name="Richards S."/>
            <person name="Ruiz S.J."/>
            <person name="Santibanez J."/>
            <person name="Savard J."/>
            <person name="Scherer S.E."/>
            <person name="Schneider B."/>
            <person name="Sodergren E."/>
            <person name="Tautz D."/>
            <person name="Vattahil S."/>
            <person name="Villasana D."/>
            <person name="White C.S."/>
            <person name="Wright R."/>
            <person name="Park Y."/>
            <person name="Beeman R.W."/>
            <person name="Lord J."/>
            <person name="Oppert B."/>
            <person name="Lorenzen M."/>
            <person name="Brown S."/>
            <person name="Wang L."/>
            <person name="Savard J."/>
            <person name="Tautz D."/>
            <person name="Richards S."/>
            <person name="Weinstock G."/>
            <person name="Gibbs R.A."/>
            <person name="Liu Y."/>
            <person name="Worley K."/>
            <person name="Weinstock G."/>
            <person name="Elsik C.G."/>
            <person name="Reese J.T."/>
            <person name="Elhaik E."/>
            <person name="Landan G."/>
            <person name="Graur D."/>
            <person name="Arensburger P."/>
            <person name="Atkinson P."/>
            <person name="Beeman R.W."/>
            <person name="Beidler J."/>
            <person name="Brown S.J."/>
            <person name="Demuth J.P."/>
            <person name="Drury D.W."/>
            <person name="Du Y.Z."/>
            <person name="Fujiwara H."/>
            <person name="Lorenzen M."/>
            <person name="Maselli V."/>
            <person name="Osanai M."/>
            <person name="Park Y."/>
            <person name="Robertson H.M."/>
            <person name="Tu Z."/>
            <person name="Wang J.J."/>
            <person name="Wang S."/>
            <person name="Richards S."/>
            <person name="Song H."/>
            <person name="Zhang L."/>
            <person name="Sodergren E."/>
            <person name="Werner D."/>
            <person name="Stanke M."/>
            <person name="Morgenstern B."/>
            <person name="Solovyev V."/>
            <person name="Kosarev P."/>
            <person name="Brown G."/>
            <person name="Chen H.C."/>
            <person name="Ermolaeva O."/>
            <person name="Hlavina W."/>
            <person name="Kapustin Y."/>
            <person name="Kiryutin B."/>
            <person name="Kitts P."/>
            <person name="Maglott D."/>
            <person name="Pruitt K."/>
            <person name="Sapojnikov V."/>
            <person name="Souvorov A."/>
            <person name="Mackey A.J."/>
            <person name="Waterhouse R.M."/>
            <person name="Wyder S."/>
            <person name="Zdobnov E.M."/>
            <person name="Zdobnov E.M."/>
            <person name="Wyder S."/>
            <person name="Kriventseva E.V."/>
            <person name="Kadowaki T."/>
            <person name="Bork P."/>
            <person name="Aranda M."/>
            <person name="Bao R."/>
            <person name="Beermann A."/>
            <person name="Berns N."/>
            <person name="Bolognesi R."/>
            <person name="Bonneton F."/>
            <person name="Bopp D."/>
            <person name="Brown S.J."/>
            <person name="Bucher G."/>
            <person name="Butts T."/>
            <person name="Chaumot A."/>
            <person name="Denell R.E."/>
            <person name="Ferrier D.E."/>
            <person name="Friedrich M."/>
            <person name="Gordon C.M."/>
            <person name="Jindra M."/>
            <person name="Klingler M."/>
            <person name="Lan Q."/>
            <person name="Lattorff H.M."/>
            <person name="Laudet V."/>
            <person name="von Levetsow C."/>
            <person name="Liu Z."/>
            <person name="Lutz R."/>
            <person name="Lynch J.A."/>
            <person name="da Fonseca R.N."/>
            <person name="Posnien N."/>
            <person name="Reuter R."/>
            <person name="Roth S."/>
            <person name="Savard J."/>
            <person name="Schinko J.B."/>
            <person name="Schmitt C."/>
            <person name="Schoppmeier M."/>
            <person name="Schroder R."/>
            <person name="Shippy T.D."/>
            <person name="Simonnet F."/>
            <person name="Marques-Souza H."/>
            <person name="Tautz D."/>
            <person name="Tomoyasu Y."/>
            <person name="Trauner J."/>
            <person name="Van der Zee M."/>
            <person name="Vervoort M."/>
            <person name="Wittkopp N."/>
            <person name="Wimmer E.A."/>
            <person name="Yang X."/>
            <person name="Jones A.K."/>
            <person name="Sattelle D.B."/>
            <person name="Ebert P.R."/>
            <person name="Nelson D."/>
            <person name="Scott J.G."/>
            <person name="Beeman R.W."/>
            <person name="Muthukrishnan S."/>
            <person name="Kramer K.J."/>
            <person name="Arakane Y."/>
            <person name="Beeman R.W."/>
            <person name="Zhu Q."/>
            <person name="Hogenkamp D."/>
            <person name="Dixit R."/>
            <person name="Oppert B."/>
            <person name="Jiang H."/>
            <person name="Zou Z."/>
            <person name="Marshall J."/>
            <person name="Elpidina E."/>
            <person name="Vinokurov K."/>
            <person name="Oppert C."/>
            <person name="Zou Z."/>
            <person name="Evans J."/>
            <person name="Lu Z."/>
            <person name="Zhao P."/>
            <person name="Sumathipala N."/>
            <person name="Altincicek B."/>
            <person name="Vilcinskas A."/>
            <person name="Williams M."/>
            <person name="Hultmark D."/>
            <person name="Hetru C."/>
            <person name="Jiang H."/>
            <person name="Grimmelikhuijzen C.J."/>
            <person name="Hauser F."/>
            <person name="Cazzamali G."/>
            <person name="Williamson M."/>
            <person name="Park Y."/>
            <person name="Li B."/>
            <person name="Tanaka Y."/>
            <person name="Predel R."/>
            <person name="Neupert S."/>
            <person name="Schachtner J."/>
            <person name="Verleyen P."/>
            <person name="Raible F."/>
            <person name="Bork P."/>
            <person name="Friedrich M."/>
            <person name="Walden K.K."/>
            <person name="Robertson H.M."/>
            <person name="Angeli S."/>
            <person name="Foret S."/>
            <person name="Bucher G."/>
            <person name="Schuetz S."/>
            <person name="Maleszka R."/>
            <person name="Wimmer E.A."/>
            <person name="Beeman R.W."/>
            <person name="Lorenzen M."/>
            <person name="Tomoyasu Y."/>
            <person name="Miller S.C."/>
            <person name="Grossmann D."/>
            <person name="Bucher G."/>
        </authorList>
    </citation>
    <scope>NUCLEOTIDE SEQUENCE [LARGE SCALE GENOMIC DNA]</scope>
    <source>
        <strain evidence="2 3">Georgia GA2</strain>
    </source>
</reference>
<dbReference type="EMBL" id="KQ971326">
    <property type="protein sequence ID" value="EFA12489.1"/>
    <property type="molecule type" value="Genomic_DNA"/>
</dbReference>
<gene>
    <name evidence="2" type="primary">GLEAN_12888</name>
    <name evidence="2" type="ORF">TcasGA2_TC012888</name>
</gene>
<dbReference type="AlphaFoldDB" id="D7EJ15"/>
<dbReference type="HOGENOM" id="CLU_1356246_0_0_1"/>
<feature type="region of interest" description="Disordered" evidence="1">
    <location>
        <begin position="180"/>
        <end position="202"/>
    </location>
</feature>
<proteinExistence type="predicted"/>
<keyword evidence="3" id="KW-1185">Reference proteome</keyword>
<sequence>MHCQNLHLRNTRAEITNSRGNGIHRIFHIKCQHKTKTTKENKLNYIETFRNNQLTLRRLIARLVYGTLKTQSVAERAGRKKHASFLLEIYHIFEKQPPAKFDAYQAQTFTQKRRNIQQPESILLNCDQKIRFPLVRKPQQLSPFPTLATMTEKCKGGASREWINKTMKIKDSSHFAKKIEAPLKNKNAKNGTEVSKHEIKRK</sequence>
<protein>
    <submittedName>
        <fullName evidence="2">Uncharacterized protein</fullName>
    </submittedName>
</protein>
<reference evidence="2 3" key="2">
    <citation type="journal article" date="2010" name="Nucleic Acids Res.">
        <title>BeetleBase in 2010: revisions to provide comprehensive genomic information for Tribolium castaneum.</title>
        <authorList>
            <person name="Kim H.S."/>
            <person name="Murphy T."/>
            <person name="Xia J."/>
            <person name="Caragea D."/>
            <person name="Park Y."/>
            <person name="Beeman R.W."/>
            <person name="Lorenzen M.D."/>
            <person name="Butcher S."/>
            <person name="Manak J.R."/>
            <person name="Brown S.J."/>
        </authorList>
    </citation>
    <scope>GENOME REANNOTATION</scope>
    <source>
        <strain evidence="2 3">Georgia GA2</strain>
    </source>
</reference>
<dbReference type="InParanoid" id="D7EJ15"/>
<organism evidence="2 3">
    <name type="scientific">Tribolium castaneum</name>
    <name type="common">Red flour beetle</name>
    <dbReference type="NCBI Taxonomy" id="7070"/>
    <lineage>
        <taxon>Eukaryota</taxon>
        <taxon>Metazoa</taxon>
        <taxon>Ecdysozoa</taxon>
        <taxon>Arthropoda</taxon>
        <taxon>Hexapoda</taxon>
        <taxon>Insecta</taxon>
        <taxon>Pterygota</taxon>
        <taxon>Neoptera</taxon>
        <taxon>Endopterygota</taxon>
        <taxon>Coleoptera</taxon>
        <taxon>Polyphaga</taxon>
        <taxon>Cucujiformia</taxon>
        <taxon>Tenebrionidae</taxon>
        <taxon>Tenebrionidae incertae sedis</taxon>
        <taxon>Tribolium</taxon>
    </lineage>
</organism>
<name>D7EJ15_TRICA</name>
<evidence type="ECO:0000256" key="1">
    <source>
        <dbReference type="SAM" id="MobiDB-lite"/>
    </source>
</evidence>
<evidence type="ECO:0000313" key="2">
    <source>
        <dbReference type="EMBL" id="EFA12489.1"/>
    </source>
</evidence>
<accession>D7EJ15</accession>